<dbReference type="EMBL" id="JACZKO010000063">
    <property type="protein sequence ID" value="MBE0563670.1"/>
    <property type="molecule type" value="Genomic_DNA"/>
</dbReference>
<dbReference type="AlphaFoldDB" id="A0A8I0TBL6"/>
<gene>
    <name evidence="1" type="ORF">IH622_23025</name>
</gene>
<name>A0A8I0TBL6_BRUAN</name>
<accession>A0A8I0TBL6</accession>
<sequence length="226" mass="25231">MEDVKRAVPQHLRASVTQGMADMLNNISTDPVVLEHIRDNFVGYSLIMKEGKFKTEDYISAVTYVSFKLMGYNNEDAYARTFPQRYAALLARNASKKDIAAYVSAFHRGKLVNLIMEQSLMPTWVVNQDLHQKALNRLADLMVNANSEKVQADAAIGLLNALKKPEAKGDFQINLNQNESSGMKEMREAIAQLAQQQRAAIENGHMKTIDVAGSKLINKSEAEDVE</sequence>
<protein>
    <submittedName>
        <fullName evidence="1">Uncharacterized protein</fullName>
    </submittedName>
</protein>
<evidence type="ECO:0000313" key="1">
    <source>
        <dbReference type="EMBL" id="MBE0563670.1"/>
    </source>
</evidence>
<evidence type="ECO:0000313" key="2">
    <source>
        <dbReference type="Proteomes" id="UP000642265"/>
    </source>
</evidence>
<organism evidence="1 2">
    <name type="scientific">Brucella anthropi</name>
    <name type="common">Ochrobactrum anthropi</name>
    <dbReference type="NCBI Taxonomy" id="529"/>
    <lineage>
        <taxon>Bacteria</taxon>
        <taxon>Pseudomonadati</taxon>
        <taxon>Pseudomonadota</taxon>
        <taxon>Alphaproteobacteria</taxon>
        <taxon>Hyphomicrobiales</taxon>
        <taxon>Brucellaceae</taxon>
        <taxon>Brucella/Ochrobactrum group</taxon>
        <taxon>Brucella</taxon>
    </lineage>
</organism>
<proteinExistence type="predicted"/>
<reference evidence="1" key="1">
    <citation type="submission" date="2020-09" db="EMBL/GenBank/DDBJ databases">
        <authorList>
            <person name="Dalcin Martins P."/>
        </authorList>
    </citation>
    <scope>NUCLEOTIDE SEQUENCE</scope>
    <source>
        <strain evidence="1">MAG47</strain>
    </source>
</reference>
<comment type="caution">
    <text evidence="1">The sequence shown here is derived from an EMBL/GenBank/DDBJ whole genome shotgun (WGS) entry which is preliminary data.</text>
</comment>
<reference evidence="1" key="2">
    <citation type="submission" date="2020-10" db="EMBL/GenBank/DDBJ databases">
        <title>Enrichment of novel Verrucomicrobia, Bacteroidetes and Krumholzibacteria in an oxygen-limited, methane- and iron-fed bioreactor inoculated with Bothnian Sea sediments.</title>
        <authorList>
            <person name="Martins P.D."/>
            <person name="de Jong A."/>
            <person name="Lenstra W.K."/>
            <person name="van Helmond N.A.G.M."/>
            <person name="Slomp C.P."/>
            <person name="Jetten M.S.M."/>
            <person name="Welte C.U."/>
            <person name="Rasigraf O."/>
        </authorList>
    </citation>
    <scope>NUCLEOTIDE SEQUENCE</scope>
    <source>
        <strain evidence="1">MAG47</strain>
    </source>
</reference>
<dbReference type="Proteomes" id="UP000642265">
    <property type="component" value="Unassembled WGS sequence"/>
</dbReference>